<dbReference type="PRINTS" id="PR00505">
    <property type="entry name" value="D12N6MTFRASE"/>
</dbReference>
<keyword evidence="2 4" id="KW-0808">Transferase</keyword>
<dbReference type="InterPro" id="IPR012327">
    <property type="entry name" value="MeTrfase_D12"/>
</dbReference>
<dbReference type="SUPFAM" id="SSF53335">
    <property type="entry name" value="S-adenosyl-L-methionine-dependent methyltransferases"/>
    <property type="match status" value="1"/>
</dbReference>
<dbReference type="GO" id="GO:0006298">
    <property type="term" value="P:mismatch repair"/>
    <property type="evidence" value="ECO:0007669"/>
    <property type="project" value="TreeGrafter"/>
</dbReference>
<evidence type="ECO:0000256" key="2">
    <source>
        <dbReference type="ARBA" id="ARBA00022679"/>
    </source>
</evidence>
<dbReference type="RefSeq" id="WP_112297546.1">
    <property type="nucleotide sequence ID" value="NZ_UAUF01000007.1"/>
</dbReference>
<dbReference type="GO" id="GO:0032259">
    <property type="term" value="P:methylation"/>
    <property type="evidence" value="ECO:0007669"/>
    <property type="project" value="UniProtKB-KW"/>
</dbReference>
<dbReference type="Gene3D" id="3.40.50.150">
    <property type="entry name" value="Vaccinia Virus protein VP39"/>
    <property type="match status" value="2"/>
</dbReference>
<dbReference type="Pfam" id="PF02086">
    <property type="entry name" value="MethyltransfD12"/>
    <property type="match status" value="1"/>
</dbReference>
<proteinExistence type="predicted"/>
<name>A0A2X2E371_PSELU</name>
<dbReference type="EMBL" id="UAUF01000007">
    <property type="protein sequence ID" value="SPZ02509.1"/>
    <property type="molecule type" value="Genomic_DNA"/>
</dbReference>
<evidence type="ECO:0000313" key="5">
    <source>
        <dbReference type="Proteomes" id="UP000250443"/>
    </source>
</evidence>
<reference evidence="4 5" key="1">
    <citation type="submission" date="2018-06" db="EMBL/GenBank/DDBJ databases">
        <authorList>
            <consortium name="Pathogen Informatics"/>
            <person name="Doyle S."/>
        </authorList>
    </citation>
    <scope>NUCLEOTIDE SEQUENCE [LARGE SCALE GENOMIC DNA]</scope>
    <source>
        <strain evidence="4 5">NCTC11842</strain>
    </source>
</reference>
<sequence length="285" mass="32374">MSVAPSFVTPLRYPGGKGRLGAWLAKLIEHNGLDGGTYIEPYAGGAGAAVYLLTKNYVENIVINDIDPAIYSFWWSIFNDSDRFLRLLNDTPVNLDIWNVQREIFLKGDSSDKTELGFATFFLNRTNRSGIIKGGVIGGKKQDGKYKLDARFNKKSLSSRIEELALIASRVKLENLDAMDLIAREDTIEGKKLIYLDPPYFKKGSQLYRNHYKPSDHIEISSFVTGLKSPWIVTYDNCEEIHEIYSGKNKQEFSFHYSTHIARPKAQEIMFFGNLSLQSPPTMRR</sequence>
<dbReference type="GO" id="GO:1904047">
    <property type="term" value="F:S-adenosyl-L-methionine binding"/>
    <property type="evidence" value="ECO:0007669"/>
    <property type="project" value="TreeGrafter"/>
</dbReference>
<dbReference type="InterPro" id="IPR029063">
    <property type="entry name" value="SAM-dependent_MTases_sf"/>
</dbReference>
<evidence type="ECO:0000256" key="3">
    <source>
        <dbReference type="ARBA" id="ARBA00022691"/>
    </source>
</evidence>
<dbReference type="Proteomes" id="UP000250443">
    <property type="component" value="Unassembled WGS sequence"/>
</dbReference>
<dbReference type="GO" id="GO:0043565">
    <property type="term" value="F:sequence-specific DNA binding"/>
    <property type="evidence" value="ECO:0007669"/>
    <property type="project" value="TreeGrafter"/>
</dbReference>
<dbReference type="PANTHER" id="PTHR30481">
    <property type="entry name" value="DNA ADENINE METHYLASE"/>
    <property type="match status" value="1"/>
</dbReference>
<dbReference type="InterPro" id="IPR012263">
    <property type="entry name" value="M_m6A_EcoRV"/>
</dbReference>
<protein>
    <submittedName>
        <fullName evidence="4">DNA-methyltransferase</fullName>
    </submittedName>
</protein>
<keyword evidence="1 4" id="KW-0489">Methyltransferase</keyword>
<accession>A0A2X2E371</accession>
<organism evidence="4 5">
    <name type="scientific">Pseudomonas luteola</name>
    <dbReference type="NCBI Taxonomy" id="47886"/>
    <lineage>
        <taxon>Bacteria</taxon>
        <taxon>Pseudomonadati</taxon>
        <taxon>Pseudomonadota</taxon>
        <taxon>Gammaproteobacteria</taxon>
        <taxon>Pseudomonadales</taxon>
        <taxon>Pseudomonadaceae</taxon>
        <taxon>Pseudomonas</taxon>
    </lineage>
</organism>
<dbReference type="REBASE" id="414117">
    <property type="entry name" value="M.Plu11842ORF641P"/>
</dbReference>
<dbReference type="GO" id="GO:0009007">
    <property type="term" value="F:site-specific DNA-methyltransferase (adenine-specific) activity"/>
    <property type="evidence" value="ECO:0007669"/>
    <property type="project" value="UniProtKB-EC"/>
</dbReference>
<dbReference type="PIRSF" id="PIRSF000398">
    <property type="entry name" value="M_m6A_EcoRV"/>
    <property type="match status" value="1"/>
</dbReference>
<keyword evidence="3" id="KW-0949">S-adenosyl-L-methionine</keyword>
<gene>
    <name evidence="4" type="ORF">NCTC11842_00641</name>
</gene>
<evidence type="ECO:0000256" key="1">
    <source>
        <dbReference type="ARBA" id="ARBA00022603"/>
    </source>
</evidence>
<dbReference type="PANTHER" id="PTHR30481:SF2">
    <property type="entry name" value="SITE-SPECIFIC DNA-METHYLTRANSFERASE (ADENINE-SPECIFIC)"/>
    <property type="match status" value="1"/>
</dbReference>
<dbReference type="AlphaFoldDB" id="A0A2X2E371"/>
<evidence type="ECO:0000313" key="4">
    <source>
        <dbReference type="EMBL" id="SPZ02509.1"/>
    </source>
</evidence>
<dbReference type="GO" id="GO:0009307">
    <property type="term" value="P:DNA restriction-modification system"/>
    <property type="evidence" value="ECO:0007669"/>
    <property type="project" value="InterPro"/>
</dbReference>